<dbReference type="PROSITE" id="PS00178">
    <property type="entry name" value="AA_TRNA_LIGASE_I"/>
    <property type="match status" value="1"/>
</dbReference>
<dbReference type="EC" id="6.1.1.9" evidence="8"/>
<comment type="subunit">
    <text evidence="8">Monomer.</text>
</comment>
<keyword evidence="2 8" id="KW-0436">Ligase</keyword>
<dbReference type="InterPro" id="IPR002303">
    <property type="entry name" value="Valyl-tRNA_ligase"/>
</dbReference>
<accession>A0A7G6Y7C4</accession>
<dbReference type="KEGG" id="lse:F1C12_04055"/>
<evidence type="ECO:0000256" key="9">
    <source>
        <dbReference type="SAM" id="MobiDB-lite"/>
    </source>
</evidence>
<dbReference type="InterPro" id="IPR009008">
    <property type="entry name" value="Val/Leu/Ile-tRNA-synth_edit"/>
</dbReference>
<gene>
    <name evidence="8 12" type="primary">valS</name>
    <name evidence="12" type="ORF">F1C12_04055</name>
</gene>
<sequence>MTAANPVPDKPALEGLEAVWGGRWQQDGTFEFDRDGAIAAGRAAIYSIDTPPPTASGSLHIGHVFSYTHTDIVARFQRMRGKRVFYPMGWDDNGLPTERRVQNYYGVRCDPSLPYEAGFVPPFEGGDNKSAKAADQKPISRRNFIELCERLTVEDEKQFEALWRTLGLSVDWSQTYRTIGREALHTSQLAFIRNVARGEAYQALAPTLWDITFRTAVAQAELEDREQPSAYHRVGFHGADGPVYIETTRPELLPACVALVAHPDDERYQPLFGTTVRTPVFGVEVPVVAHHLAQPDKGTGIAMICTFGDITDVTWWRELDLPNRAIIGFDGRIIAEPPAAIESAEGREAYAQLAGKTVFSAKQSVVELLRASGDLVGEPKPIQHPVKFFEKGDKPLEIVSTRQWYVKNGARDEKLRERLIELGRSLDWHPDFMRVRYENWVNGLTGDWLISRQRFFGVPIPVWYPLDGVGNPLFDQPILPGEDNLPVDPSSDPAPGFEESQRGQAGGFVGEHDVMDTWMTSSLTPQLAGGWVDDPELFGAVYPFDLRPQGQDIIRTWLFSTMLRSQLENGVAPWSNAAISGFIVDPDRKKMSKSKGNVVTPADILERHGSDAVRYWAASSRLGTDASFDPQNPTQIKIGRRLAIKLLNAAKFIHGFDAPESLDLAQVTAPLDRSMLQQLADVVADATTALEGYDHARALETAETFFWTFCDDYLELVKERAYGEHNAGQVSAVVALRTALSAFLRLFAPVLPFASEEAWSWSESGSVHLAPWPQTGEVAGDWDDARAVLTVVGRALTGIRGAKTAAKASQRTPVDSAVIAAPAGELAAIESASADLASVGRIAELRFAAADTLEVTDILLAQTLSEEER</sequence>
<evidence type="ECO:0000256" key="3">
    <source>
        <dbReference type="ARBA" id="ARBA00022741"/>
    </source>
</evidence>
<organism evidence="12 13">
    <name type="scientific">Leifsonia shinshuensis</name>
    <dbReference type="NCBI Taxonomy" id="150026"/>
    <lineage>
        <taxon>Bacteria</taxon>
        <taxon>Bacillati</taxon>
        <taxon>Actinomycetota</taxon>
        <taxon>Actinomycetes</taxon>
        <taxon>Micrococcales</taxon>
        <taxon>Microbacteriaceae</taxon>
        <taxon>Leifsonia</taxon>
    </lineage>
</organism>
<feature type="short sequence motif" description="'KMSKS' region" evidence="8">
    <location>
        <begin position="590"/>
        <end position="594"/>
    </location>
</feature>
<evidence type="ECO:0000256" key="2">
    <source>
        <dbReference type="ARBA" id="ARBA00022598"/>
    </source>
</evidence>
<dbReference type="PRINTS" id="PR00986">
    <property type="entry name" value="TRNASYNTHVAL"/>
</dbReference>
<evidence type="ECO:0000256" key="6">
    <source>
        <dbReference type="ARBA" id="ARBA00023146"/>
    </source>
</evidence>
<dbReference type="InterPro" id="IPR048044">
    <property type="entry name" value="Valyl-tRNA_ligase_actino"/>
</dbReference>
<reference evidence="13" key="1">
    <citation type="submission" date="2019-09" db="EMBL/GenBank/DDBJ databases">
        <title>Antimicrobial potential of Antarctic Bacteria.</title>
        <authorList>
            <person name="Benaud N."/>
            <person name="Edwards R.J."/>
            <person name="Ferrari B.C."/>
        </authorList>
    </citation>
    <scope>NUCLEOTIDE SEQUENCE [LARGE SCALE GENOMIC DNA]</scope>
    <source>
        <strain evidence="13">INR9</strain>
    </source>
</reference>
<dbReference type="InterPro" id="IPR001412">
    <property type="entry name" value="aa-tRNA-synth_I_CS"/>
</dbReference>
<dbReference type="Pfam" id="PF08264">
    <property type="entry name" value="Anticodon_1"/>
    <property type="match status" value="1"/>
</dbReference>
<dbReference type="GO" id="GO:0004832">
    <property type="term" value="F:valine-tRNA ligase activity"/>
    <property type="evidence" value="ECO:0007669"/>
    <property type="project" value="UniProtKB-UniRule"/>
</dbReference>
<comment type="function">
    <text evidence="8">Catalyzes the attachment of valine to tRNA(Val). As ValRS can inadvertently accommodate and process structurally similar amino acids such as threonine, to avoid such errors, it has a 'posttransfer' editing activity that hydrolyzes mischarged Thr-tRNA(Val) in a tRNA-dependent manner.</text>
</comment>
<comment type="catalytic activity">
    <reaction evidence="7 8">
        <text>tRNA(Val) + L-valine + ATP = L-valyl-tRNA(Val) + AMP + diphosphate</text>
        <dbReference type="Rhea" id="RHEA:10704"/>
        <dbReference type="Rhea" id="RHEA-COMP:9672"/>
        <dbReference type="Rhea" id="RHEA-COMP:9708"/>
        <dbReference type="ChEBI" id="CHEBI:30616"/>
        <dbReference type="ChEBI" id="CHEBI:33019"/>
        <dbReference type="ChEBI" id="CHEBI:57762"/>
        <dbReference type="ChEBI" id="CHEBI:78442"/>
        <dbReference type="ChEBI" id="CHEBI:78537"/>
        <dbReference type="ChEBI" id="CHEBI:456215"/>
        <dbReference type="EC" id="6.1.1.9"/>
    </reaction>
</comment>
<keyword evidence="4 8" id="KW-0067">ATP-binding</keyword>
<dbReference type="InterPro" id="IPR002300">
    <property type="entry name" value="aa-tRNA-synth_Ia"/>
</dbReference>
<keyword evidence="6 8" id="KW-0030">Aminoacyl-tRNA synthetase</keyword>
<evidence type="ECO:0000259" key="10">
    <source>
        <dbReference type="Pfam" id="PF00133"/>
    </source>
</evidence>
<feature type="region of interest" description="Disordered" evidence="9">
    <location>
        <begin position="481"/>
        <end position="504"/>
    </location>
</feature>
<comment type="domain">
    <text evidence="8">ValRS has two distinct active sites: one for aminoacylation and one for editing. The misactivated threonine is translocated from the active site to the editing site.</text>
</comment>
<dbReference type="InterPro" id="IPR033705">
    <property type="entry name" value="Anticodon_Ia_Val"/>
</dbReference>
<evidence type="ECO:0000256" key="4">
    <source>
        <dbReference type="ARBA" id="ARBA00022840"/>
    </source>
</evidence>
<evidence type="ECO:0000313" key="13">
    <source>
        <dbReference type="Proteomes" id="UP000515511"/>
    </source>
</evidence>
<dbReference type="NCBIfam" id="NF009687">
    <property type="entry name" value="PRK13208.1"/>
    <property type="match status" value="1"/>
</dbReference>
<dbReference type="GO" id="GO:0002161">
    <property type="term" value="F:aminoacyl-tRNA deacylase activity"/>
    <property type="evidence" value="ECO:0007669"/>
    <property type="project" value="InterPro"/>
</dbReference>
<dbReference type="InterPro" id="IPR009080">
    <property type="entry name" value="tRNAsynth_Ia_anticodon-bd"/>
</dbReference>
<feature type="short sequence motif" description="'HIGH' region" evidence="8">
    <location>
        <begin position="53"/>
        <end position="63"/>
    </location>
</feature>
<feature type="binding site" evidence="8">
    <location>
        <position position="593"/>
    </location>
    <ligand>
        <name>ATP</name>
        <dbReference type="ChEBI" id="CHEBI:30616"/>
    </ligand>
</feature>
<dbReference type="RefSeq" id="WP_185277552.1">
    <property type="nucleotide sequence ID" value="NZ_CP043641.1"/>
</dbReference>
<comment type="subcellular location">
    <subcellularLocation>
        <location evidence="8">Cytoplasm</location>
    </subcellularLocation>
</comment>
<keyword evidence="3 8" id="KW-0547">Nucleotide-binding</keyword>
<evidence type="ECO:0000256" key="5">
    <source>
        <dbReference type="ARBA" id="ARBA00022917"/>
    </source>
</evidence>
<dbReference type="SUPFAM" id="SSF52374">
    <property type="entry name" value="Nucleotidylyl transferase"/>
    <property type="match status" value="1"/>
</dbReference>
<keyword evidence="5 8" id="KW-0648">Protein biosynthesis</keyword>
<name>A0A7G6Y7C4_9MICO</name>
<dbReference type="Pfam" id="PF00133">
    <property type="entry name" value="tRNA-synt_1"/>
    <property type="match status" value="2"/>
</dbReference>
<comment type="similarity">
    <text evidence="8">Belongs to the class-I aminoacyl-tRNA synthetase family. ValS type 2 subfamily.</text>
</comment>
<dbReference type="GO" id="GO:0005524">
    <property type="term" value="F:ATP binding"/>
    <property type="evidence" value="ECO:0007669"/>
    <property type="project" value="UniProtKB-UniRule"/>
</dbReference>
<dbReference type="InterPro" id="IPR022874">
    <property type="entry name" value="Valine-tRNA_ligase_type_2"/>
</dbReference>
<evidence type="ECO:0000313" key="12">
    <source>
        <dbReference type="EMBL" id="QNE34389.1"/>
    </source>
</evidence>
<dbReference type="InterPro" id="IPR014729">
    <property type="entry name" value="Rossmann-like_a/b/a_fold"/>
</dbReference>
<evidence type="ECO:0000256" key="8">
    <source>
        <dbReference type="HAMAP-Rule" id="MF_02005"/>
    </source>
</evidence>
<dbReference type="Gene3D" id="1.10.730.10">
    <property type="entry name" value="Isoleucyl-tRNA Synthetase, Domain 1"/>
    <property type="match status" value="1"/>
</dbReference>
<keyword evidence="1 8" id="KW-0963">Cytoplasm</keyword>
<proteinExistence type="inferred from homology"/>
<dbReference type="Gene3D" id="3.40.50.620">
    <property type="entry name" value="HUPs"/>
    <property type="match status" value="2"/>
</dbReference>
<dbReference type="EMBL" id="CP043641">
    <property type="protein sequence ID" value="QNE34389.1"/>
    <property type="molecule type" value="Genomic_DNA"/>
</dbReference>
<evidence type="ECO:0000256" key="1">
    <source>
        <dbReference type="ARBA" id="ARBA00022490"/>
    </source>
</evidence>
<dbReference type="SUPFAM" id="SSF47323">
    <property type="entry name" value="Anticodon-binding domain of a subclass of class I aminoacyl-tRNA synthetases"/>
    <property type="match status" value="1"/>
</dbReference>
<dbReference type="PANTHER" id="PTHR11946">
    <property type="entry name" value="VALYL-TRNA SYNTHETASES"/>
    <property type="match status" value="1"/>
</dbReference>
<dbReference type="HAMAP" id="MF_02005">
    <property type="entry name" value="Val_tRNA_synth_type2"/>
    <property type="match status" value="1"/>
</dbReference>
<dbReference type="GO" id="GO:0005829">
    <property type="term" value="C:cytosol"/>
    <property type="evidence" value="ECO:0007669"/>
    <property type="project" value="TreeGrafter"/>
</dbReference>
<dbReference type="InterPro" id="IPR013155">
    <property type="entry name" value="M/V/L/I-tRNA-synth_anticd-bd"/>
</dbReference>
<dbReference type="GO" id="GO:0006438">
    <property type="term" value="P:valyl-tRNA aminoacylation"/>
    <property type="evidence" value="ECO:0007669"/>
    <property type="project" value="UniProtKB-UniRule"/>
</dbReference>
<feature type="domain" description="Methionyl/Valyl/Leucyl/Isoleucyl-tRNA synthetase anticodon-binding" evidence="11">
    <location>
        <begin position="672"/>
        <end position="814"/>
    </location>
</feature>
<dbReference type="SUPFAM" id="SSF50677">
    <property type="entry name" value="ValRS/IleRS/LeuRS editing domain"/>
    <property type="match status" value="1"/>
</dbReference>
<feature type="domain" description="Aminoacyl-tRNA synthetase class Ia" evidence="10">
    <location>
        <begin position="134"/>
        <end position="628"/>
    </location>
</feature>
<dbReference type="PANTHER" id="PTHR11946:SF93">
    <property type="entry name" value="VALINE--TRNA LIGASE, CHLOROPLASTIC_MITOCHONDRIAL 2"/>
    <property type="match status" value="1"/>
</dbReference>
<evidence type="ECO:0000259" key="11">
    <source>
        <dbReference type="Pfam" id="PF08264"/>
    </source>
</evidence>
<dbReference type="Proteomes" id="UP000515511">
    <property type="component" value="Chromosome"/>
</dbReference>
<dbReference type="CDD" id="cd07962">
    <property type="entry name" value="Anticodon_Ia_Val"/>
    <property type="match status" value="1"/>
</dbReference>
<protein>
    <recommendedName>
        <fullName evidence="8">Valine--tRNA ligase</fullName>
        <ecNumber evidence="8">6.1.1.9</ecNumber>
    </recommendedName>
    <alternativeName>
        <fullName evidence="8">Valyl-tRNA synthetase</fullName>
        <shortName evidence="8">ValRS</shortName>
    </alternativeName>
</protein>
<evidence type="ECO:0000256" key="7">
    <source>
        <dbReference type="ARBA" id="ARBA00047552"/>
    </source>
</evidence>
<feature type="domain" description="Aminoacyl-tRNA synthetase class Ia" evidence="10">
    <location>
        <begin position="23"/>
        <end position="107"/>
    </location>
</feature>
<dbReference type="AlphaFoldDB" id="A0A7G6Y7C4"/>
<dbReference type="NCBIfam" id="NF000540">
    <property type="entry name" value="alt_ValS"/>
    <property type="match status" value="1"/>
</dbReference>